<dbReference type="EMBL" id="MT143200">
    <property type="protein sequence ID" value="QJA94052.1"/>
    <property type="molecule type" value="Genomic_DNA"/>
</dbReference>
<evidence type="ECO:0008006" key="2">
    <source>
        <dbReference type="Google" id="ProtNLM"/>
    </source>
</evidence>
<evidence type="ECO:0000313" key="1">
    <source>
        <dbReference type="EMBL" id="QJA94052.1"/>
    </source>
</evidence>
<name>A0A6M3LK83_9ZZZZ</name>
<organism evidence="1">
    <name type="scientific">viral metagenome</name>
    <dbReference type="NCBI Taxonomy" id="1070528"/>
    <lineage>
        <taxon>unclassified sequences</taxon>
        <taxon>metagenomes</taxon>
        <taxon>organismal metagenomes</taxon>
    </lineage>
</organism>
<sequence>MLSSLSQLSTSQQSYLVALAQYGSVTRACRIAEIQSDTVSQWRCPSSPVREVFNKVEGAIRQHRGTVSVALARQALANAAALAAQRVVERATQEPQSDRQMVVAQRAGEYVLRAVGIGGDATPSAEGEERLDVVALRIWRRVHAPQPPEALTDTDA</sequence>
<accession>A0A6M3LK83</accession>
<protein>
    <recommendedName>
        <fullName evidence="2">Terminase</fullName>
    </recommendedName>
</protein>
<dbReference type="AlphaFoldDB" id="A0A6M3LK83"/>
<reference evidence="1" key="1">
    <citation type="submission" date="2020-03" db="EMBL/GenBank/DDBJ databases">
        <title>The deep terrestrial virosphere.</title>
        <authorList>
            <person name="Holmfeldt K."/>
            <person name="Nilsson E."/>
            <person name="Simone D."/>
            <person name="Lopez-Fernandez M."/>
            <person name="Wu X."/>
            <person name="de Brujin I."/>
            <person name="Lundin D."/>
            <person name="Andersson A."/>
            <person name="Bertilsson S."/>
            <person name="Dopson M."/>
        </authorList>
    </citation>
    <scope>NUCLEOTIDE SEQUENCE</scope>
    <source>
        <strain evidence="1">MM415B04014</strain>
    </source>
</reference>
<gene>
    <name evidence="1" type="ORF">MM415B04014_0001</name>
</gene>
<proteinExistence type="predicted"/>